<sequence>MPAIAFTLEDVKRTVVLTTVQNLHDSPHFLATAVTIAATTTTEVLQVIVLSPLFNPPSDAPPSSTPAQSDAPSEEDTGAEARPAAHGAWEAPGISRTAYFEDVQRLLTFVYVQATKVAQDLDRVLLDIDVLLKGTGAAADAFPDDIVRGAGRIFSVVPDGTPFPPLPTSVAERNSEIVVVEPDDHPLHAVPPVLAPVDPSLPPLYPVVALGGTFDHLHAGHKILLSMGAWIAKEKLIVGVTDDSLLGKKLRKEVLEPLPVRTERTRAFLELFKSGIEYFLTPLNDVCGPTGWDPNVQAVVVSKETLSGAESIAKKREEMAFQPLRAFVIDVISATEASVDSEDAAVLRTAKMSSTYIREWIVKKQQGIATSEQRS</sequence>
<organism evidence="3 4">
    <name type="scientific">Ganoderma sinense ZZ0214-1</name>
    <dbReference type="NCBI Taxonomy" id="1077348"/>
    <lineage>
        <taxon>Eukaryota</taxon>
        <taxon>Fungi</taxon>
        <taxon>Dikarya</taxon>
        <taxon>Basidiomycota</taxon>
        <taxon>Agaricomycotina</taxon>
        <taxon>Agaricomycetes</taxon>
        <taxon>Polyporales</taxon>
        <taxon>Polyporaceae</taxon>
        <taxon>Ganoderma</taxon>
    </lineage>
</organism>
<dbReference type="PANTHER" id="PTHR10695:SF46">
    <property type="entry name" value="BIFUNCTIONAL COENZYME A SYNTHASE-RELATED"/>
    <property type="match status" value="1"/>
</dbReference>
<proteinExistence type="predicted"/>
<accession>A0A2G8RSC1</accession>
<dbReference type="SUPFAM" id="SSF52374">
    <property type="entry name" value="Nucleotidylyl transferase"/>
    <property type="match status" value="1"/>
</dbReference>
<dbReference type="InterPro" id="IPR014729">
    <property type="entry name" value="Rossmann-like_a/b/a_fold"/>
</dbReference>
<evidence type="ECO:0000313" key="4">
    <source>
        <dbReference type="Proteomes" id="UP000230002"/>
    </source>
</evidence>
<reference evidence="3 4" key="1">
    <citation type="journal article" date="2015" name="Sci. Rep.">
        <title>Chromosome-level genome map provides insights into diverse defense mechanisms in the medicinal fungus Ganoderma sinense.</title>
        <authorList>
            <person name="Zhu Y."/>
            <person name="Xu J."/>
            <person name="Sun C."/>
            <person name="Zhou S."/>
            <person name="Xu H."/>
            <person name="Nelson D.R."/>
            <person name="Qian J."/>
            <person name="Song J."/>
            <person name="Luo H."/>
            <person name="Xiang L."/>
            <person name="Li Y."/>
            <person name="Xu Z."/>
            <person name="Ji A."/>
            <person name="Wang L."/>
            <person name="Lu S."/>
            <person name="Hayward A."/>
            <person name="Sun W."/>
            <person name="Li X."/>
            <person name="Schwartz D.C."/>
            <person name="Wang Y."/>
            <person name="Chen S."/>
        </authorList>
    </citation>
    <scope>NUCLEOTIDE SEQUENCE [LARGE SCALE GENOMIC DNA]</scope>
    <source>
        <strain evidence="3 4">ZZ0214-1</strain>
    </source>
</reference>
<evidence type="ECO:0000259" key="2">
    <source>
        <dbReference type="Pfam" id="PF01467"/>
    </source>
</evidence>
<gene>
    <name evidence="3" type="ORF">GSI_13991</name>
</gene>
<dbReference type="GO" id="GO:0004140">
    <property type="term" value="F:dephospho-CoA kinase activity"/>
    <property type="evidence" value="ECO:0007669"/>
    <property type="project" value="TreeGrafter"/>
</dbReference>
<dbReference type="STRING" id="1077348.A0A2G8RSC1"/>
<dbReference type="InterPro" id="IPR004821">
    <property type="entry name" value="Cyt_trans-like"/>
</dbReference>
<evidence type="ECO:0000313" key="3">
    <source>
        <dbReference type="EMBL" id="PIL24238.1"/>
    </source>
</evidence>
<dbReference type="GO" id="GO:0015937">
    <property type="term" value="P:coenzyme A biosynthetic process"/>
    <property type="evidence" value="ECO:0007669"/>
    <property type="project" value="TreeGrafter"/>
</dbReference>
<protein>
    <recommendedName>
        <fullName evidence="2">Cytidyltransferase-like domain-containing protein</fullName>
    </recommendedName>
</protein>
<feature type="domain" description="Cytidyltransferase-like" evidence="2">
    <location>
        <begin position="210"/>
        <end position="359"/>
    </location>
</feature>
<dbReference type="EMBL" id="AYKW01000067">
    <property type="protein sequence ID" value="PIL24238.1"/>
    <property type="molecule type" value="Genomic_DNA"/>
</dbReference>
<name>A0A2G8RSC1_9APHY</name>
<dbReference type="Proteomes" id="UP000230002">
    <property type="component" value="Unassembled WGS sequence"/>
</dbReference>
<comment type="caution">
    <text evidence="3">The sequence shown here is derived from an EMBL/GenBank/DDBJ whole genome shotgun (WGS) entry which is preliminary data.</text>
</comment>
<dbReference type="AlphaFoldDB" id="A0A2G8RSC1"/>
<dbReference type="OrthoDB" id="330671at2759"/>
<keyword evidence="4" id="KW-1185">Reference proteome</keyword>
<feature type="region of interest" description="Disordered" evidence="1">
    <location>
        <begin position="56"/>
        <end position="87"/>
    </location>
</feature>
<dbReference type="Gene3D" id="3.40.50.620">
    <property type="entry name" value="HUPs"/>
    <property type="match status" value="1"/>
</dbReference>
<evidence type="ECO:0000256" key="1">
    <source>
        <dbReference type="SAM" id="MobiDB-lite"/>
    </source>
</evidence>
<dbReference type="Pfam" id="PF01467">
    <property type="entry name" value="CTP_transf_like"/>
    <property type="match status" value="1"/>
</dbReference>
<dbReference type="PANTHER" id="PTHR10695">
    <property type="entry name" value="DEPHOSPHO-COA KINASE-RELATED"/>
    <property type="match status" value="1"/>
</dbReference>